<sequence length="373" mass="43004">MNLFLMCFTAGECFLLSFLLFFHPLKENLYANRWLALFLFMMGTAFIGVYFSKTTAGINYPYVFQCINSLQFIMAPALFLSTLYFADPVKIFKKKDLSHFAPFILYVFIEALFVARGSDFMKQRLFDIGDNTILIRDLLPLQLLIYVLLSYRVLLNHQQNLQRITASFKGINLNWLRYFLLILALITFFWINDALLGFSLLLQITPLIYTGSIFFLAYFSIRQRTVFAFNQQELQEISVLLERPQQTDLQKTERLSAKELDLYAQKLHTLMTTDQLFLDNNLSLPMLADQLGCSIHDASFLINKLSDGNFYTFINQQRVEQAKKLLSSGKNSELNMLGIAFASGFNSKTAFNTAFKKYCGMSPTTYAKRYGST</sequence>
<dbReference type="PANTHER" id="PTHR43280:SF29">
    <property type="entry name" value="ARAC-FAMILY TRANSCRIPTIONAL REGULATOR"/>
    <property type="match status" value="1"/>
</dbReference>
<keyword evidence="7" id="KW-1185">Reference proteome</keyword>
<keyword evidence="4" id="KW-0472">Membrane</keyword>
<dbReference type="InterPro" id="IPR018060">
    <property type="entry name" value="HTH_AraC"/>
</dbReference>
<feature type="transmembrane region" description="Helical" evidence="4">
    <location>
        <begin position="62"/>
        <end position="85"/>
    </location>
</feature>
<dbReference type="EMBL" id="QKLU01000001">
    <property type="protein sequence ID" value="PYF77094.1"/>
    <property type="molecule type" value="Genomic_DNA"/>
</dbReference>
<dbReference type="AlphaFoldDB" id="A0A318UL46"/>
<comment type="caution">
    <text evidence="6">The sequence shown here is derived from an EMBL/GenBank/DDBJ whole genome shotgun (WGS) entry which is preliminary data.</text>
</comment>
<dbReference type="OrthoDB" id="6283866at2"/>
<dbReference type="GO" id="GO:0003700">
    <property type="term" value="F:DNA-binding transcription factor activity"/>
    <property type="evidence" value="ECO:0007669"/>
    <property type="project" value="InterPro"/>
</dbReference>
<evidence type="ECO:0000313" key="7">
    <source>
        <dbReference type="Proteomes" id="UP000248198"/>
    </source>
</evidence>
<protein>
    <submittedName>
        <fullName evidence="6">Helix-turn-helix protein</fullName>
    </submittedName>
</protein>
<feature type="transmembrane region" description="Helical" evidence="4">
    <location>
        <begin position="34"/>
        <end position="50"/>
    </location>
</feature>
<keyword evidence="4" id="KW-0812">Transmembrane</keyword>
<dbReference type="SMART" id="SM00342">
    <property type="entry name" value="HTH_ARAC"/>
    <property type="match status" value="1"/>
</dbReference>
<keyword evidence="4" id="KW-1133">Transmembrane helix</keyword>
<dbReference type="PROSITE" id="PS01124">
    <property type="entry name" value="HTH_ARAC_FAMILY_2"/>
    <property type="match status" value="1"/>
</dbReference>
<gene>
    <name evidence="6" type="ORF">B0O44_101573</name>
</gene>
<feature type="transmembrane region" description="Helical" evidence="4">
    <location>
        <begin position="138"/>
        <end position="155"/>
    </location>
</feature>
<evidence type="ECO:0000256" key="1">
    <source>
        <dbReference type="ARBA" id="ARBA00023015"/>
    </source>
</evidence>
<evidence type="ECO:0000256" key="4">
    <source>
        <dbReference type="SAM" id="Phobius"/>
    </source>
</evidence>
<organism evidence="6 7">
    <name type="scientific">Pedobacter nutrimenti</name>
    <dbReference type="NCBI Taxonomy" id="1241337"/>
    <lineage>
        <taxon>Bacteria</taxon>
        <taxon>Pseudomonadati</taxon>
        <taxon>Bacteroidota</taxon>
        <taxon>Sphingobacteriia</taxon>
        <taxon>Sphingobacteriales</taxon>
        <taxon>Sphingobacteriaceae</taxon>
        <taxon>Pedobacter</taxon>
    </lineage>
</organism>
<dbReference type="InterPro" id="IPR018062">
    <property type="entry name" value="HTH_AraC-typ_CS"/>
</dbReference>
<accession>A0A318UL46</accession>
<feature type="transmembrane region" description="Helical" evidence="4">
    <location>
        <begin position="97"/>
        <end position="118"/>
    </location>
</feature>
<feature type="transmembrane region" description="Helical" evidence="4">
    <location>
        <begin position="175"/>
        <end position="192"/>
    </location>
</feature>
<dbReference type="Proteomes" id="UP000248198">
    <property type="component" value="Unassembled WGS sequence"/>
</dbReference>
<dbReference type="GO" id="GO:0043565">
    <property type="term" value="F:sequence-specific DNA binding"/>
    <property type="evidence" value="ECO:0007669"/>
    <property type="project" value="InterPro"/>
</dbReference>
<dbReference type="PROSITE" id="PS00041">
    <property type="entry name" value="HTH_ARAC_FAMILY_1"/>
    <property type="match status" value="1"/>
</dbReference>
<keyword evidence="2" id="KW-0238">DNA-binding</keyword>
<dbReference type="InterPro" id="IPR009057">
    <property type="entry name" value="Homeodomain-like_sf"/>
</dbReference>
<evidence type="ECO:0000313" key="6">
    <source>
        <dbReference type="EMBL" id="PYF77094.1"/>
    </source>
</evidence>
<proteinExistence type="predicted"/>
<evidence type="ECO:0000256" key="2">
    <source>
        <dbReference type="ARBA" id="ARBA00023125"/>
    </source>
</evidence>
<dbReference type="RefSeq" id="WP_110827172.1">
    <property type="nucleotide sequence ID" value="NZ_QKLU01000001.1"/>
</dbReference>
<evidence type="ECO:0000256" key="3">
    <source>
        <dbReference type="ARBA" id="ARBA00023163"/>
    </source>
</evidence>
<feature type="transmembrane region" description="Helical" evidence="4">
    <location>
        <begin position="6"/>
        <end position="22"/>
    </location>
</feature>
<evidence type="ECO:0000259" key="5">
    <source>
        <dbReference type="PROSITE" id="PS01124"/>
    </source>
</evidence>
<keyword evidence="3" id="KW-0804">Transcription</keyword>
<reference evidence="6 7" key="1">
    <citation type="submission" date="2018-06" db="EMBL/GenBank/DDBJ databases">
        <title>Genomic Encyclopedia of Archaeal and Bacterial Type Strains, Phase II (KMG-II): from individual species to whole genera.</title>
        <authorList>
            <person name="Goeker M."/>
        </authorList>
    </citation>
    <scope>NUCLEOTIDE SEQUENCE [LARGE SCALE GENOMIC DNA]</scope>
    <source>
        <strain evidence="6 7">DSM 27372</strain>
    </source>
</reference>
<dbReference type="Pfam" id="PF12833">
    <property type="entry name" value="HTH_18"/>
    <property type="match status" value="1"/>
</dbReference>
<dbReference type="PANTHER" id="PTHR43280">
    <property type="entry name" value="ARAC-FAMILY TRANSCRIPTIONAL REGULATOR"/>
    <property type="match status" value="1"/>
</dbReference>
<keyword evidence="1" id="KW-0805">Transcription regulation</keyword>
<feature type="domain" description="HTH araC/xylS-type" evidence="5">
    <location>
        <begin position="268"/>
        <end position="369"/>
    </location>
</feature>
<dbReference type="SUPFAM" id="SSF46689">
    <property type="entry name" value="Homeodomain-like"/>
    <property type="match status" value="1"/>
</dbReference>
<feature type="transmembrane region" description="Helical" evidence="4">
    <location>
        <begin position="198"/>
        <end position="221"/>
    </location>
</feature>
<name>A0A318UL46_9SPHI</name>
<dbReference type="Gene3D" id="1.10.10.60">
    <property type="entry name" value="Homeodomain-like"/>
    <property type="match status" value="1"/>
</dbReference>